<dbReference type="PANTHER" id="PTHR33121">
    <property type="entry name" value="CYCLIC DI-GMP PHOSPHODIESTERASE PDEF"/>
    <property type="match status" value="1"/>
</dbReference>
<feature type="non-terminal residue" evidence="2">
    <location>
        <position position="1"/>
    </location>
</feature>
<comment type="caution">
    <text evidence="2">The sequence shown here is derived from an EMBL/GenBank/DDBJ whole genome shotgun (WGS) entry which is preliminary data.</text>
</comment>
<gene>
    <name evidence="2" type="ORF">CP959_10280</name>
</gene>
<dbReference type="InterPro" id="IPR001633">
    <property type="entry name" value="EAL_dom"/>
</dbReference>
<evidence type="ECO:0000313" key="3">
    <source>
        <dbReference type="Proteomes" id="UP000290580"/>
    </source>
</evidence>
<dbReference type="CDD" id="cd01948">
    <property type="entry name" value="EAL"/>
    <property type="match status" value="1"/>
</dbReference>
<reference evidence="2 3" key="1">
    <citation type="submission" date="2017-09" db="EMBL/GenBank/DDBJ databases">
        <title>Genomics of the genus Arcobacter.</title>
        <authorList>
            <person name="Perez-Cataluna A."/>
            <person name="Figueras M.J."/>
            <person name="Salas-Masso N."/>
        </authorList>
    </citation>
    <scope>NUCLEOTIDE SEQUENCE [LARGE SCALE GENOMIC DNA]</scope>
    <source>
        <strain evidence="2 3">LMG 6621</strain>
    </source>
</reference>
<dbReference type="InterPro" id="IPR035919">
    <property type="entry name" value="EAL_sf"/>
</dbReference>
<dbReference type="PANTHER" id="PTHR33121:SF79">
    <property type="entry name" value="CYCLIC DI-GMP PHOSPHODIESTERASE PDED-RELATED"/>
    <property type="match status" value="1"/>
</dbReference>
<dbReference type="SUPFAM" id="SSF141868">
    <property type="entry name" value="EAL domain-like"/>
    <property type="match status" value="1"/>
</dbReference>
<name>A0ABY0EII2_9BACT</name>
<organism evidence="2 3">
    <name type="scientific">Aliarcobacter skirrowii CCUG 10374</name>
    <dbReference type="NCBI Taxonomy" id="1032239"/>
    <lineage>
        <taxon>Bacteria</taxon>
        <taxon>Pseudomonadati</taxon>
        <taxon>Campylobacterota</taxon>
        <taxon>Epsilonproteobacteria</taxon>
        <taxon>Campylobacterales</taxon>
        <taxon>Arcobacteraceae</taxon>
        <taxon>Aliarcobacter</taxon>
    </lineage>
</organism>
<evidence type="ECO:0000259" key="1">
    <source>
        <dbReference type="PROSITE" id="PS50883"/>
    </source>
</evidence>
<dbReference type="SMART" id="SM00052">
    <property type="entry name" value="EAL"/>
    <property type="match status" value="1"/>
</dbReference>
<keyword evidence="3" id="KW-1185">Reference proteome</keyword>
<accession>A0ABY0EII2</accession>
<dbReference type="PROSITE" id="PS50883">
    <property type="entry name" value="EAL"/>
    <property type="match status" value="1"/>
</dbReference>
<dbReference type="RefSeq" id="WP_164966883.1">
    <property type="nucleotide sequence ID" value="NZ_NXIC01000042.1"/>
</dbReference>
<dbReference type="Gene3D" id="3.20.20.450">
    <property type="entry name" value="EAL domain"/>
    <property type="match status" value="1"/>
</dbReference>
<dbReference type="Pfam" id="PF00563">
    <property type="entry name" value="EAL"/>
    <property type="match status" value="1"/>
</dbReference>
<protein>
    <recommendedName>
        <fullName evidence="1">EAL domain-containing protein</fullName>
    </recommendedName>
</protein>
<dbReference type="EMBL" id="NXIC01000042">
    <property type="protein sequence ID" value="RXI24621.1"/>
    <property type="molecule type" value="Genomic_DNA"/>
</dbReference>
<dbReference type="InterPro" id="IPR050706">
    <property type="entry name" value="Cyclic-di-GMP_PDE-like"/>
</dbReference>
<feature type="domain" description="EAL" evidence="1">
    <location>
        <begin position="1"/>
        <end position="129"/>
    </location>
</feature>
<evidence type="ECO:0000313" key="2">
    <source>
        <dbReference type="EMBL" id="RXI24621.1"/>
    </source>
</evidence>
<sequence>LKLELTESILVKDIDLVISKMTKLREIGVQISLDDFGTGYSSLQYLRNLPLNQVKIDRVFVNNILNNKNDVAIVKSILLLAESLNLEVVAEGVETKEHYKFLIELGCKLFQGFYLAKPSKIEDIDALIN</sequence>
<proteinExistence type="predicted"/>
<dbReference type="Proteomes" id="UP000290580">
    <property type="component" value="Unassembled WGS sequence"/>
</dbReference>